<keyword evidence="4 7" id="KW-0479">Metal-binding</keyword>
<dbReference type="PRINTS" id="PR00385">
    <property type="entry name" value="P450"/>
</dbReference>
<comment type="caution">
    <text evidence="9">The sequence shown here is derived from an EMBL/GenBank/DDBJ whole genome shotgun (WGS) entry which is preliminary data.</text>
</comment>
<dbReference type="PANTHER" id="PTHR24305">
    <property type="entry name" value="CYTOCHROME P450"/>
    <property type="match status" value="1"/>
</dbReference>
<keyword evidence="5 7" id="KW-0408">Iron</keyword>
<dbReference type="InterPro" id="IPR002403">
    <property type="entry name" value="Cyt_P450_E_grp-IV"/>
</dbReference>
<accession>A0AAV9G836</accession>
<dbReference type="PRINTS" id="PR00465">
    <property type="entry name" value="EP450IV"/>
</dbReference>
<name>A0AAV9G836_9PEZI</name>
<dbReference type="Gene3D" id="1.10.630.10">
    <property type="entry name" value="Cytochrome P450"/>
    <property type="match status" value="1"/>
</dbReference>
<reference evidence="9" key="2">
    <citation type="submission" date="2023-05" db="EMBL/GenBank/DDBJ databases">
        <authorList>
            <consortium name="Lawrence Berkeley National Laboratory"/>
            <person name="Steindorff A."/>
            <person name="Hensen N."/>
            <person name="Bonometti L."/>
            <person name="Westerberg I."/>
            <person name="Brannstrom I.O."/>
            <person name="Guillou S."/>
            <person name="Cros-Aarteil S."/>
            <person name="Calhoun S."/>
            <person name="Haridas S."/>
            <person name="Kuo A."/>
            <person name="Mondo S."/>
            <person name="Pangilinan J."/>
            <person name="Riley R."/>
            <person name="Labutti K."/>
            <person name="Andreopoulos B."/>
            <person name="Lipzen A."/>
            <person name="Chen C."/>
            <person name="Yanf M."/>
            <person name="Daum C."/>
            <person name="Ng V."/>
            <person name="Clum A."/>
            <person name="Ohm R."/>
            <person name="Martin F."/>
            <person name="Silar P."/>
            <person name="Natvig D."/>
            <person name="Lalanne C."/>
            <person name="Gautier V."/>
            <person name="Ament-Velasquez S.L."/>
            <person name="Kruys A."/>
            <person name="Hutchinson M.I."/>
            <person name="Powell A.J."/>
            <person name="Barry K."/>
            <person name="Miller A.N."/>
            <person name="Grigoriev I.V."/>
            <person name="Debuchy R."/>
            <person name="Gladieux P."/>
            <person name="Thoren M.H."/>
            <person name="Johannesson H."/>
        </authorList>
    </citation>
    <scope>NUCLEOTIDE SEQUENCE</scope>
    <source>
        <strain evidence="9">PSN243</strain>
    </source>
</reference>
<proteinExistence type="inferred from homology"/>
<evidence type="ECO:0000256" key="3">
    <source>
        <dbReference type="ARBA" id="ARBA00022617"/>
    </source>
</evidence>
<feature type="binding site" description="axial binding residue" evidence="7">
    <location>
        <position position="383"/>
    </location>
    <ligand>
        <name>heme</name>
        <dbReference type="ChEBI" id="CHEBI:30413"/>
    </ligand>
    <ligandPart>
        <name>Fe</name>
        <dbReference type="ChEBI" id="CHEBI:18248"/>
    </ligandPart>
</feature>
<dbReference type="EMBL" id="MU865990">
    <property type="protein sequence ID" value="KAK4443578.1"/>
    <property type="molecule type" value="Genomic_DNA"/>
</dbReference>
<dbReference type="CDD" id="cd11059">
    <property type="entry name" value="CYP_fungal"/>
    <property type="match status" value="1"/>
</dbReference>
<evidence type="ECO:0000256" key="7">
    <source>
        <dbReference type="PIRSR" id="PIRSR602403-1"/>
    </source>
</evidence>
<keyword evidence="3 7" id="KW-0349">Heme</keyword>
<dbReference type="GO" id="GO:0020037">
    <property type="term" value="F:heme binding"/>
    <property type="evidence" value="ECO:0007669"/>
    <property type="project" value="InterPro"/>
</dbReference>
<dbReference type="InterPro" id="IPR001128">
    <property type="entry name" value="Cyt_P450"/>
</dbReference>
<dbReference type="GO" id="GO:0004497">
    <property type="term" value="F:monooxygenase activity"/>
    <property type="evidence" value="ECO:0007669"/>
    <property type="project" value="UniProtKB-KW"/>
</dbReference>
<organism evidence="9 10">
    <name type="scientific">Podospora aff. communis PSN243</name>
    <dbReference type="NCBI Taxonomy" id="3040156"/>
    <lineage>
        <taxon>Eukaryota</taxon>
        <taxon>Fungi</taxon>
        <taxon>Dikarya</taxon>
        <taxon>Ascomycota</taxon>
        <taxon>Pezizomycotina</taxon>
        <taxon>Sordariomycetes</taxon>
        <taxon>Sordariomycetidae</taxon>
        <taxon>Sordariales</taxon>
        <taxon>Podosporaceae</taxon>
        <taxon>Podospora</taxon>
    </lineage>
</organism>
<reference evidence="9" key="1">
    <citation type="journal article" date="2023" name="Mol. Phylogenet. Evol.">
        <title>Genome-scale phylogeny and comparative genomics of the fungal order Sordariales.</title>
        <authorList>
            <person name="Hensen N."/>
            <person name="Bonometti L."/>
            <person name="Westerberg I."/>
            <person name="Brannstrom I.O."/>
            <person name="Guillou S."/>
            <person name="Cros-Aarteil S."/>
            <person name="Calhoun S."/>
            <person name="Haridas S."/>
            <person name="Kuo A."/>
            <person name="Mondo S."/>
            <person name="Pangilinan J."/>
            <person name="Riley R."/>
            <person name="LaButti K."/>
            <person name="Andreopoulos B."/>
            <person name="Lipzen A."/>
            <person name="Chen C."/>
            <person name="Yan M."/>
            <person name="Daum C."/>
            <person name="Ng V."/>
            <person name="Clum A."/>
            <person name="Steindorff A."/>
            <person name="Ohm R.A."/>
            <person name="Martin F."/>
            <person name="Silar P."/>
            <person name="Natvig D.O."/>
            <person name="Lalanne C."/>
            <person name="Gautier V."/>
            <person name="Ament-Velasquez S.L."/>
            <person name="Kruys A."/>
            <person name="Hutchinson M.I."/>
            <person name="Powell A.J."/>
            <person name="Barry K."/>
            <person name="Miller A.N."/>
            <person name="Grigoriev I.V."/>
            <person name="Debuchy R."/>
            <person name="Gladieux P."/>
            <person name="Hiltunen Thoren M."/>
            <person name="Johannesson H."/>
        </authorList>
    </citation>
    <scope>NUCLEOTIDE SEQUENCE</scope>
    <source>
        <strain evidence="9">PSN243</strain>
    </source>
</reference>
<dbReference type="GO" id="GO:0005506">
    <property type="term" value="F:iron ion binding"/>
    <property type="evidence" value="ECO:0007669"/>
    <property type="project" value="InterPro"/>
</dbReference>
<dbReference type="InterPro" id="IPR017972">
    <property type="entry name" value="Cyt_P450_CS"/>
</dbReference>
<protein>
    <submittedName>
        <fullName evidence="9">Cytochrome P450</fullName>
    </submittedName>
</protein>
<gene>
    <name evidence="9" type="ORF">QBC34DRAFT_416793</name>
</gene>
<keyword evidence="10" id="KW-1185">Reference proteome</keyword>
<evidence type="ECO:0000313" key="10">
    <source>
        <dbReference type="Proteomes" id="UP001321760"/>
    </source>
</evidence>
<dbReference type="InterPro" id="IPR036396">
    <property type="entry name" value="Cyt_P450_sf"/>
</dbReference>
<evidence type="ECO:0000256" key="4">
    <source>
        <dbReference type="ARBA" id="ARBA00022723"/>
    </source>
</evidence>
<evidence type="ECO:0000256" key="6">
    <source>
        <dbReference type="ARBA" id="ARBA00023033"/>
    </source>
</evidence>
<dbReference type="AlphaFoldDB" id="A0AAV9G836"/>
<comment type="similarity">
    <text evidence="2 8">Belongs to the cytochrome P450 family.</text>
</comment>
<keyword evidence="6 8" id="KW-0503">Monooxygenase</keyword>
<dbReference type="GO" id="GO:0016705">
    <property type="term" value="F:oxidoreductase activity, acting on paired donors, with incorporation or reduction of molecular oxygen"/>
    <property type="evidence" value="ECO:0007669"/>
    <property type="project" value="InterPro"/>
</dbReference>
<dbReference type="Proteomes" id="UP001321760">
    <property type="component" value="Unassembled WGS sequence"/>
</dbReference>
<keyword evidence="8" id="KW-0560">Oxidoreductase</keyword>
<comment type="cofactor">
    <cofactor evidence="1 7">
        <name>heme</name>
        <dbReference type="ChEBI" id="CHEBI:30413"/>
    </cofactor>
</comment>
<evidence type="ECO:0000313" key="9">
    <source>
        <dbReference type="EMBL" id="KAK4443578.1"/>
    </source>
</evidence>
<dbReference type="PROSITE" id="PS00086">
    <property type="entry name" value="CYTOCHROME_P450"/>
    <property type="match status" value="1"/>
</dbReference>
<dbReference type="SUPFAM" id="SSF48264">
    <property type="entry name" value="Cytochrome P450"/>
    <property type="match status" value="1"/>
</dbReference>
<sequence>MWYGVFDNYGVPCMFSAKSTAEHSARKRLISHVYSKSFIQSSKAAKVQAQEIIYNRLLPALIHEGGTDTKGREPYGVDMYSIFMAAAMDLIAAYIFGLEHGTNLLKDKGYRDHLLEMYKARNDYSLYDQELPWLTGLCRKIGIPLCPDWVDDANRELGEWCKRLCAAKAENSESRCEMEHDNGSVVWNTLVNGLEREVETNGKDSVLYPTALSNMRLSVTSELFDHVLAGQETSGLTLSYLSWRLSQSPQLQAELRTELLGLTPNMRLPTNGHPGAAELPDPKQLDSLPLLHAVLMETLRLHSPIPGPQLRESPKQGSQIGPYTIPGGVRAAAMAYTLHRHEYVFPNPENWDPTRWLSSHADEEEIKLRNRQFWAFSSGGRMCIGSNFAMQEMKLIVAAIYSNYTTHIVDDEGMAQQSDGYTGRPKNERLYLRLEKVV</sequence>
<evidence type="ECO:0000256" key="2">
    <source>
        <dbReference type="ARBA" id="ARBA00010617"/>
    </source>
</evidence>
<evidence type="ECO:0000256" key="1">
    <source>
        <dbReference type="ARBA" id="ARBA00001971"/>
    </source>
</evidence>
<evidence type="ECO:0000256" key="8">
    <source>
        <dbReference type="RuleBase" id="RU000461"/>
    </source>
</evidence>
<evidence type="ECO:0000256" key="5">
    <source>
        <dbReference type="ARBA" id="ARBA00023004"/>
    </source>
</evidence>
<dbReference type="InterPro" id="IPR050121">
    <property type="entry name" value="Cytochrome_P450_monoxygenase"/>
</dbReference>
<dbReference type="PANTHER" id="PTHR24305:SF166">
    <property type="entry name" value="CYTOCHROME P450 12A4, MITOCHONDRIAL-RELATED"/>
    <property type="match status" value="1"/>
</dbReference>
<dbReference type="Pfam" id="PF00067">
    <property type="entry name" value="p450"/>
    <property type="match status" value="1"/>
</dbReference>